<evidence type="ECO:0000313" key="1">
    <source>
        <dbReference type="EMBL" id="SNT41461.1"/>
    </source>
</evidence>
<sequence length="75" mass="8011">MGLFTAAKHPTTVDDVLSAFTQVVDNLDAVAVVNESISEELRQEALVAQSSSEAAAEEATKARRIGIKLREILQG</sequence>
<dbReference type="RefSeq" id="WP_089280580.1">
    <property type="nucleotide sequence ID" value="NZ_FZON01000158.1"/>
</dbReference>
<dbReference type="AlphaFoldDB" id="A0A239MFM5"/>
<gene>
    <name evidence="1" type="ORF">SAMN04488078_11582</name>
</gene>
<organism evidence="1 2">
    <name type="scientific">Antarctobacter heliothermus</name>
    <dbReference type="NCBI Taxonomy" id="74033"/>
    <lineage>
        <taxon>Bacteria</taxon>
        <taxon>Pseudomonadati</taxon>
        <taxon>Pseudomonadota</taxon>
        <taxon>Alphaproteobacteria</taxon>
        <taxon>Rhodobacterales</taxon>
        <taxon>Roseobacteraceae</taxon>
        <taxon>Antarctobacter</taxon>
    </lineage>
</organism>
<protein>
    <submittedName>
        <fullName evidence="1">Uncharacterized protein</fullName>
    </submittedName>
</protein>
<proteinExistence type="predicted"/>
<dbReference type="EMBL" id="FZON01000158">
    <property type="protein sequence ID" value="SNT41461.1"/>
    <property type="molecule type" value="Genomic_DNA"/>
</dbReference>
<reference evidence="1 2" key="1">
    <citation type="submission" date="2017-06" db="EMBL/GenBank/DDBJ databases">
        <authorList>
            <person name="Kim H.J."/>
            <person name="Triplett B.A."/>
        </authorList>
    </citation>
    <scope>NUCLEOTIDE SEQUENCE [LARGE SCALE GENOMIC DNA]</scope>
    <source>
        <strain evidence="1 2">DSM 11445</strain>
    </source>
</reference>
<dbReference type="Proteomes" id="UP000198440">
    <property type="component" value="Unassembled WGS sequence"/>
</dbReference>
<accession>A0A239MFM5</accession>
<name>A0A239MFM5_9RHOB</name>
<evidence type="ECO:0000313" key="2">
    <source>
        <dbReference type="Proteomes" id="UP000198440"/>
    </source>
</evidence>